<proteinExistence type="predicted"/>
<feature type="region of interest" description="Disordered" evidence="1">
    <location>
        <begin position="83"/>
        <end position="102"/>
    </location>
</feature>
<dbReference type="RefSeq" id="XP_065669538.1">
    <property type="nucleotide sequence ID" value="XM_065813466.1"/>
</dbReference>
<dbReference type="Proteomes" id="UP001652625">
    <property type="component" value="Chromosome 12"/>
</dbReference>
<evidence type="ECO:0000313" key="2">
    <source>
        <dbReference type="Proteomes" id="UP001652625"/>
    </source>
</evidence>
<evidence type="ECO:0000313" key="3">
    <source>
        <dbReference type="RefSeq" id="XP_065669538.1"/>
    </source>
</evidence>
<feature type="compositionally biased region" description="Basic residues" evidence="1">
    <location>
        <begin position="1"/>
        <end position="16"/>
    </location>
</feature>
<keyword evidence="2" id="KW-1185">Reference proteome</keyword>
<organism evidence="2 3">
    <name type="scientific">Hydra vulgaris</name>
    <name type="common">Hydra</name>
    <name type="synonym">Hydra attenuata</name>
    <dbReference type="NCBI Taxonomy" id="6087"/>
    <lineage>
        <taxon>Eukaryota</taxon>
        <taxon>Metazoa</taxon>
        <taxon>Cnidaria</taxon>
        <taxon>Hydrozoa</taxon>
        <taxon>Hydroidolina</taxon>
        <taxon>Anthoathecata</taxon>
        <taxon>Aplanulata</taxon>
        <taxon>Hydridae</taxon>
        <taxon>Hydra</taxon>
    </lineage>
</organism>
<feature type="compositionally biased region" description="Low complexity" evidence="1">
    <location>
        <begin position="85"/>
        <end position="95"/>
    </location>
</feature>
<sequence length="175" mass="19868">MANKKKHSGFFYRKRKSDTEREDKKQAQALSKFFSILEKQDVNDNQHQFQEQKMLEENPQSQVLKDIPVEAVESFSLRERLYYQPSTSTSSSPSSLKNSGAEENAVTSSLSWDSLEDCGMWPARITDDIRQLLVVKGPVQVKYINFLLTVVQADGLQLSITKLSCQMEKTLTGIG</sequence>
<evidence type="ECO:0000256" key="1">
    <source>
        <dbReference type="SAM" id="MobiDB-lite"/>
    </source>
</evidence>
<name>A0ABM4D5H3_HYDVU</name>
<reference evidence="3" key="1">
    <citation type="submission" date="2025-08" db="UniProtKB">
        <authorList>
            <consortium name="RefSeq"/>
        </authorList>
    </citation>
    <scope>IDENTIFICATION</scope>
</reference>
<gene>
    <name evidence="3" type="primary">LOC136088779</name>
</gene>
<feature type="region of interest" description="Disordered" evidence="1">
    <location>
        <begin position="1"/>
        <end position="25"/>
    </location>
</feature>
<accession>A0ABM4D5H3</accession>
<dbReference type="GeneID" id="136088779"/>
<protein>
    <submittedName>
        <fullName evidence="3">Uncharacterized protein LOC136088779</fullName>
    </submittedName>
</protein>